<evidence type="ECO:0000256" key="11">
    <source>
        <dbReference type="ARBA" id="ARBA00023225"/>
    </source>
</evidence>
<keyword evidence="15" id="KW-0282">Flagellum</keyword>
<proteinExistence type="inferred from homology"/>
<dbReference type="Proteomes" id="UP000268033">
    <property type="component" value="Unassembled WGS sequence"/>
</dbReference>
<dbReference type="InterPro" id="IPR006135">
    <property type="entry name" value="T3SS_substrate_exporter"/>
</dbReference>
<dbReference type="GO" id="GO:0044780">
    <property type="term" value="P:bacterial-type flagellum assembly"/>
    <property type="evidence" value="ECO:0007669"/>
    <property type="project" value="InterPro"/>
</dbReference>
<accession>A0A3N1P285</accession>
<dbReference type="EMBL" id="RJUL01000009">
    <property type="protein sequence ID" value="ROQ22575.1"/>
    <property type="molecule type" value="Genomic_DNA"/>
</dbReference>
<evidence type="ECO:0000256" key="12">
    <source>
        <dbReference type="ARBA" id="ARBA00025078"/>
    </source>
</evidence>
<evidence type="ECO:0000256" key="2">
    <source>
        <dbReference type="ARBA" id="ARBA00010690"/>
    </source>
</evidence>
<keyword evidence="15" id="KW-0969">Cilium</keyword>
<evidence type="ECO:0000256" key="6">
    <source>
        <dbReference type="ARBA" id="ARBA00022692"/>
    </source>
</evidence>
<keyword evidence="7 13" id="KW-1005">Bacterial flagellum biogenesis</keyword>
<name>A0A3N1P285_9GAMM</name>
<dbReference type="InterPro" id="IPR006136">
    <property type="entry name" value="FlhB"/>
</dbReference>
<sequence>MAEDQAGERTEEATPKRRQDARDKGQLPRSKDLAGAVGLLGGIVALMWFGGWLGQNLMGLMHESLELDRDTLFDFSKLLSQVGRILWAVAWPLLVLLLVMAFVSLVGSVILGGFNFSTQAMAPKFSKLNPLNGFKRMFGIQAGVELLKSLAKFLVIGATAWFLLHSVFTKVLALAGEPVEGAIIDGLEILLWLCLALCAPYLLIAIIDAPFQLWQYNKQLKMSKQEIKDEYKDAEGKPEVKAKIRRMQMQMANRRMMAKVPEADVIITNPTHYAVALRYDQSRDHAPMLLAKGVDEVAAHIRDIGNGNNITMLRSPMLARALYYSGELDKPIPDGLFVAVAQVLAYVYQLRLWKKGRGTRPKTLPTEVPVPPEFRHW</sequence>
<dbReference type="STRING" id="584787.GCA_001247655_01444"/>
<dbReference type="NCBIfam" id="TIGR00328">
    <property type="entry name" value="flhB"/>
    <property type="match status" value="1"/>
</dbReference>
<dbReference type="OrthoDB" id="9807950at2"/>
<feature type="transmembrane region" description="Helical" evidence="13">
    <location>
        <begin position="189"/>
        <end position="214"/>
    </location>
</feature>
<keyword evidence="16" id="KW-1185">Reference proteome</keyword>
<keyword evidence="15" id="KW-0966">Cell projection</keyword>
<dbReference type="Gene3D" id="3.40.1690.10">
    <property type="entry name" value="secretion proteins EscU"/>
    <property type="match status" value="1"/>
</dbReference>
<evidence type="ECO:0000256" key="7">
    <source>
        <dbReference type="ARBA" id="ARBA00022795"/>
    </source>
</evidence>
<dbReference type="GO" id="GO:0005886">
    <property type="term" value="C:plasma membrane"/>
    <property type="evidence" value="ECO:0007669"/>
    <property type="project" value="UniProtKB-SubCell"/>
</dbReference>
<comment type="similarity">
    <text evidence="2 13">Belongs to the type III secretion exporter family.</text>
</comment>
<evidence type="ECO:0000256" key="4">
    <source>
        <dbReference type="ARBA" id="ARBA00022448"/>
    </source>
</evidence>
<dbReference type="AlphaFoldDB" id="A0A3N1P285"/>
<evidence type="ECO:0000256" key="1">
    <source>
        <dbReference type="ARBA" id="ARBA00004651"/>
    </source>
</evidence>
<dbReference type="InterPro" id="IPR029025">
    <property type="entry name" value="T3SS_substrate_exporter_C"/>
</dbReference>
<evidence type="ECO:0000313" key="16">
    <source>
        <dbReference type="Proteomes" id="UP000268033"/>
    </source>
</evidence>
<keyword evidence="6 13" id="KW-0812">Transmembrane</keyword>
<organism evidence="15 16">
    <name type="scientific">Gallaecimonas pentaromativorans</name>
    <dbReference type="NCBI Taxonomy" id="584787"/>
    <lineage>
        <taxon>Bacteria</taxon>
        <taxon>Pseudomonadati</taxon>
        <taxon>Pseudomonadota</taxon>
        <taxon>Gammaproteobacteria</taxon>
        <taxon>Enterobacterales</taxon>
        <taxon>Gallaecimonadaceae</taxon>
        <taxon>Gallaecimonas</taxon>
    </lineage>
</organism>
<evidence type="ECO:0000256" key="13">
    <source>
        <dbReference type="RuleBase" id="RU364091"/>
    </source>
</evidence>
<keyword evidence="9 13" id="KW-1133">Transmembrane helix</keyword>
<feature type="transmembrane region" description="Helical" evidence="13">
    <location>
        <begin position="150"/>
        <end position="169"/>
    </location>
</feature>
<keyword evidence="10 13" id="KW-0472">Membrane</keyword>
<dbReference type="Pfam" id="PF01312">
    <property type="entry name" value="Bac_export_2"/>
    <property type="match status" value="1"/>
</dbReference>
<keyword evidence="11 13" id="KW-1006">Bacterial flagellum protein export</keyword>
<feature type="transmembrane region" description="Helical" evidence="13">
    <location>
        <begin position="85"/>
        <end position="114"/>
    </location>
</feature>
<feature type="region of interest" description="Disordered" evidence="14">
    <location>
        <begin position="1"/>
        <end position="28"/>
    </location>
</feature>
<comment type="caution">
    <text evidence="15">The sequence shown here is derived from an EMBL/GenBank/DDBJ whole genome shotgun (WGS) entry which is preliminary data.</text>
</comment>
<evidence type="ECO:0000256" key="14">
    <source>
        <dbReference type="SAM" id="MobiDB-lite"/>
    </source>
</evidence>
<keyword evidence="4 13" id="KW-0813">Transport</keyword>
<evidence type="ECO:0000256" key="9">
    <source>
        <dbReference type="ARBA" id="ARBA00022989"/>
    </source>
</evidence>
<feature type="transmembrane region" description="Helical" evidence="13">
    <location>
        <begin position="33"/>
        <end position="53"/>
    </location>
</feature>
<comment type="function">
    <text evidence="12 13">Required for formation of the rod structure in the basal body of the flagellar apparatus. Together with FliI and FliH, may constitute the export apparatus of flagellin.</text>
</comment>
<dbReference type="GO" id="GO:0009306">
    <property type="term" value="P:protein secretion"/>
    <property type="evidence" value="ECO:0007669"/>
    <property type="project" value="InterPro"/>
</dbReference>
<dbReference type="RefSeq" id="WP_050660322.1">
    <property type="nucleotide sequence ID" value="NZ_JBLXAC010000003.1"/>
</dbReference>
<dbReference type="PANTHER" id="PTHR30531">
    <property type="entry name" value="FLAGELLAR BIOSYNTHETIC PROTEIN FLHB"/>
    <property type="match status" value="1"/>
</dbReference>
<keyword evidence="8 13" id="KW-0653">Protein transport</keyword>
<dbReference type="PRINTS" id="PR00950">
    <property type="entry name" value="TYPE3IMSPROT"/>
</dbReference>
<evidence type="ECO:0000313" key="15">
    <source>
        <dbReference type="EMBL" id="ROQ22575.1"/>
    </source>
</evidence>
<evidence type="ECO:0000256" key="5">
    <source>
        <dbReference type="ARBA" id="ARBA00022475"/>
    </source>
</evidence>
<dbReference type="PANTHER" id="PTHR30531:SF12">
    <property type="entry name" value="FLAGELLAR BIOSYNTHETIC PROTEIN FLHB"/>
    <property type="match status" value="1"/>
</dbReference>
<dbReference type="SUPFAM" id="SSF160544">
    <property type="entry name" value="EscU C-terminal domain-like"/>
    <property type="match status" value="1"/>
</dbReference>
<evidence type="ECO:0000256" key="8">
    <source>
        <dbReference type="ARBA" id="ARBA00022927"/>
    </source>
</evidence>
<gene>
    <name evidence="13" type="primary">flhB</name>
    <name evidence="15" type="ORF">EDC28_10961</name>
</gene>
<reference evidence="15 16" key="1">
    <citation type="submission" date="2018-11" db="EMBL/GenBank/DDBJ databases">
        <title>Genomic Encyclopedia of Type Strains, Phase IV (KMG-IV): sequencing the most valuable type-strain genomes for metagenomic binning, comparative biology and taxonomic classification.</title>
        <authorList>
            <person name="Goeker M."/>
        </authorList>
    </citation>
    <scope>NUCLEOTIDE SEQUENCE [LARGE SCALE GENOMIC DNA]</scope>
    <source>
        <strain evidence="15 16">DSM 21945</strain>
    </source>
</reference>
<evidence type="ECO:0000256" key="3">
    <source>
        <dbReference type="ARBA" id="ARBA00021622"/>
    </source>
</evidence>
<comment type="subcellular location">
    <subcellularLocation>
        <location evidence="1">Cell membrane</location>
        <topology evidence="1">Multi-pass membrane protein</topology>
    </subcellularLocation>
</comment>
<protein>
    <recommendedName>
        <fullName evidence="3 13">Flagellar biosynthetic protein FlhB</fullName>
    </recommendedName>
</protein>
<evidence type="ECO:0000256" key="10">
    <source>
        <dbReference type="ARBA" id="ARBA00023136"/>
    </source>
</evidence>
<keyword evidence="5 13" id="KW-1003">Cell membrane</keyword>